<dbReference type="InterPro" id="IPR011043">
    <property type="entry name" value="Gal_Oxase/kelch_b-propeller"/>
</dbReference>
<dbReference type="Proteomes" id="UP000029121">
    <property type="component" value="Unassembled WGS sequence"/>
</dbReference>
<dbReference type="InterPro" id="IPR006527">
    <property type="entry name" value="F-box-assoc_dom_typ1"/>
</dbReference>
<dbReference type="AlphaFoldDB" id="R0G5W1"/>
<evidence type="ECO:0000313" key="3">
    <source>
        <dbReference type="Proteomes" id="UP000029121"/>
    </source>
</evidence>
<protein>
    <recommendedName>
        <fullName evidence="1">F-box domain-containing protein</fullName>
    </recommendedName>
</protein>
<evidence type="ECO:0000259" key="1">
    <source>
        <dbReference type="PROSITE" id="PS50181"/>
    </source>
</evidence>
<reference evidence="3" key="1">
    <citation type="journal article" date="2013" name="Nat. Genet.">
        <title>The Capsella rubella genome and the genomic consequences of rapid mating system evolution.</title>
        <authorList>
            <person name="Slotte T."/>
            <person name="Hazzouri K.M."/>
            <person name="Agren J.A."/>
            <person name="Koenig D."/>
            <person name="Maumus F."/>
            <person name="Guo Y.L."/>
            <person name="Steige K."/>
            <person name="Platts A.E."/>
            <person name="Escobar J.S."/>
            <person name="Newman L.K."/>
            <person name="Wang W."/>
            <person name="Mandakova T."/>
            <person name="Vello E."/>
            <person name="Smith L.M."/>
            <person name="Henz S.R."/>
            <person name="Steffen J."/>
            <person name="Takuno S."/>
            <person name="Brandvain Y."/>
            <person name="Coop G."/>
            <person name="Andolfatto P."/>
            <person name="Hu T.T."/>
            <person name="Blanchette M."/>
            <person name="Clark R.M."/>
            <person name="Quesneville H."/>
            <person name="Nordborg M."/>
            <person name="Gaut B.S."/>
            <person name="Lysak M.A."/>
            <person name="Jenkins J."/>
            <person name="Grimwood J."/>
            <person name="Chapman J."/>
            <person name="Prochnik S."/>
            <person name="Shu S."/>
            <person name="Rokhsar D."/>
            <person name="Schmutz J."/>
            <person name="Weigel D."/>
            <person name="Wright S.I."/>
        </authorList>
    </citation>
    <scope>NUCLEOTIDE SEQUENCE [LARGE SCALE GENOMIC DNA]</scope>
    <source>
        <strain evidence="3">cv. Monte Gargano</strain>
    </source>
</reference>
<dbReference type="InterPro" id="IPR001810">
    <property type="entry name" value="F-box_dom"/>
</dbReference>
<dbReference type="Gene3D" id="1.20.1280.50">
    <property type="match status" value="1"/>
</dbReference>
<dbReference type="KEGG" id="crb:17892159"/>
<dbReference type="InterPro" id="IPR036047">
    <property type="entry name" value="F-box-like_dom_sf"/>
</dbReference>
<dbReference type="Pfam" id="PF00646">
    <property type="entry name" value="F-box"/>
    <property type="match status" value="1"/>
</dbReference>
<dbReference type="PANTHER" id="PTHR31672">
    <property type="entry name" value="BNACNNG10540D PROTEIN"/>
    <property type="match status" value="1"/>
</dbReference>
<dbReference type="InterPro" id="IPR017451">
    <property type="entry name" value="F-box-assoc_interact_dom"/>
</dbReference>
<keyword evidence="3" id="KW-1185">Reference proteome</keyword>
<dbReference type="PANTHER" id="PTHR31672:SF13">
    <property type="entry name" value="F-BOX PROTEIN CPR30-LIKE"/>
    <property type="match status" value="1"/>
</dbReference>
<proteinExistence type="predicted"/>
<feature type="domain" description="F-box" evidence="1">
    <location>
        <begin position="1"/>
        <end position="47"/>
    </location>
</feature>
<gene>
    <name evidence="2" type="ORF">CARUB_v10013934mg</name>
</gene>
<sequence>MAIPDLHNDLVEEILCRVPARNLKRLRGTSKRWNRLLKDDGRLAREHCDKATKEFVFLMLKRISPMSVCLPHGDALEVKTVLVLPDPRFNNSQRFDGFEVVHCDGLLLCYHHGTILRQGSQFVVWNPLTGQARWIESKGGAFGFGYKKSSCRRKSYKVLSFSAGTNNSEIYDFDSDSWRLVDHDIAPGFTLPYSRSPSVSFKGNIYWIAKQVEDESIHLLRFDFSTEKSQRLPLPCQSLTSYLIAFLSCVREDKLSTILQLDRNSKTEIWVTDKIDDETTKAISWTKLFALDFDCGRWYIPHYGRFLLDEDKKVVVWLEQRTDLVDYSKTIIKISILGEDNNLKVFDFGVDTYAPVIFSYAPSFLQVERPQIKRPGGKRKRGE</sequence>
<dbReference type="InterPro" id="IPR050796">
    <property type="entry name" value="SCF_F-box_component"/>
</dbReference>
<dbReference type="SUPFAM" id="SSF50965">
    <property type="entry name" value="Galactose oxidase, central domain"/>
    <property type="match status" value="1"/>
</dbReference>
<dbReference type="NCBIfam" id="TIGR01640">
    <property type="entry name" value="F_box_assoc_1"/>
    <property type="match status" value="1"/>
</dbReference>
<dbReference type="EMBL" id="KB870807">
    <property type="protein sequence ID" value="EOA30791.1"/>
    <property type="molecule type" value="Genomic_DNA"/>
</dbReference>
<dbReference type="OrthoDB" id="1049691at2759"/>
<organism evidence="2 3">
    <name type="scientific">Capsella rubella</name>
    <dbReference type="NCBI Taxonomy" id="81985"/>
    <lineage>
        <taxon>Eukaryota</taxon>
        <taxon>Viridiplantae</taxon>
        <taxon>Streptophyta</taxon>
        <taxon>Embryophyta</taxon>
        <taxon>Tracheophyta</taxon>
        <taxon>Spermatophyta</taxon>
        <taxon>Magnoliopsida</taxon>
        <taxon>eudicotyledons</taxon>
        <taxon>Gunneridae</taxon>
        <taxon>Pentapetalae</taxon>
        <taxon>rosids</taxon>
        <taxon>malvids</taxon>
        <taxon>Brassicales</taxon>
        <taxon>Brassicaceae</taxon>
        <taxon>Camelineae</taxon>
        <taxon>Capsella</taxon>
    </lineage>
</organism>
<dbReference type="CDD" id="cd22157">
    <property type="entry name" value="F-box_AtFBW1-like"/>
    <property type="match status" value="1"/>
</dbReference>
<dbReference type="SUPFAM" id="SSF81383">
    <property type="entry name" value="F-box domain"/>
    <property type="match status" value="1"/>
</dbReference>
<accession>R0G5W1</accession>
<dbReference type="PROSITE" id="PS50181">
    <property type="entry name" value="FBOX"/>
    <property type="match status" value="1"/>
</dbReference>
<evidence type="ECO:0000313" key="2">
    <source>
        <dbReference type="EMBL" id="EOA30791.1"/>
    </source>
</evidence>
<name>R0G5W1_9BRAS</name>
<dbReference type="Pfam" id="PF07734">
    <property type="entry name" value="FBA_1"/>
    <property type="match status" value="1"/>
</dbReference>